<gene>
    <name evidence="3" type="ORF">CP557_10130</name>
</gene>
<feature type="transmembrane region" description="Helical" evidence="2">
    <location>
        <begin position="18"/>
        <end position="36"/>
    </location>
</feature>
<evidence type="ECO:0000256" key="1">
    <source>
        <dbReference type="SAM" id="MobiDB-lite"/>
    </source>
</evidence>
<keyword evidence="2" id="KW-1133">Transmembrane helix</keyword>
<protein>
    <submittedName>
        <fullName evidence="3">Uncharacterized protein</fullName>
    </submittedName>
</protein>
<keyword evidence="2" id="KW-0472">Membrane</keyword>
<feature type="compositionally biased region" description="Basic and acidic residues" evidence="1">
    <location>
        <begin position="41"/>
        <end position="61"/>
    </location>
</feature>
<dbReference type="RefSeq" id="WP_097379788.1">
    <property type="nucleotide sequence ID" value="NZ_NXNI01000001.1"/>
</dbReference>
<dbReference type="Proteomes" id="UP000219689">
    <property type="component" value="Unassembled WGS sequence"/>
</dbReference>
<feature type="region of interest" description="Disordered" evidence="1">
    <location>
        <begin position="41"/>
        <end position="73"/>
    </location>
</feature>
<keyword evidence="2" id="KW-0812">Transmembrane</keyword>
<keyword evidence="4" id="KW-1185">Reference proteome</keyword>
<proteinExistence type="predicted"/>
<organism evidence="3 4">
    <name type="scientific">Natrinema ejinorense</name>
    <dbReference type="NCBI Taxonomy" id="373386"/>
    <lineage>
        <taxon>Archaea</taxon>
        <taxon>Methanobacteriati</taxon>
        <taxon>Methanobacteriota</taxon>
        <taxon>Stenosarchaea group</taxon>
        <taxon>Halobacteria</taxon>
        <taxon>Halobacteriales</taxon>
        <taxon>Natrialbaceae</taxon>
        <taxon>Natrinema</taxon>
    </lineage>
</organism>
<dbReference type="AlphaFoldDB" id="A0A2A5QVI3"/>
<accession>A0A2A5QVI3</accession>
<evidence type="ECO:0000256" key="2">
    <source>
        <dbReference type="SAM" id="Phobius"/>
    </source>
</evidence>
<sequence length="73" mass="7533">MAVAAIAADGSGRLQDRLLIGIGSGAFLVLVGYELVAGCRDSKAAEPRSEPGRPHSSHDDQQLLGPTTLLAHP</sequence>
<evidence type="ECO:0000313" key="3">
    <source>
        <dbReference type="EMBL" id="PCR90842.1"/>
    </source>
</evidence>
<dbReference type="EMBL" id="NXNI01000001">
    <property type="protein sequence ID" value="PCR90842.1"/>
    <property type="molecule type" value="Genomic_DNA"/>
</dbReference>
<comment type="caution">
    <text evidence="3">The sequence shown here is derived from an EMBL/GenBank/DDBJ whole genome shotgun (WGS) entry which is preliminary data.</text>
</comment>
<evidence type="ECO:0000313" key="4">
    <source>
        <dbReference type="Proteomes" id="UP000219689"/>
    </source>
</evidence>
<reference evidence="3 4" key="1">
    <citation type="submission" date="2017-09" db="EMBL/GenBank/DDBJ databases">
        <title>Genome sequences of Natrinema ejinorence JCM 13890T.</title>
        <authorList>
            <person name="Roh S.W."/>
            <person name="Kim Y.B."/>
            <person name="Kim J.Y."/>
        </authorList>
    </citation>
    <scope>NUCLEOTIDE SEQUENCE [LARGE SCALE GENOMIC DNA]</scope>
    <source>
        <strain evidence="3 4">JCM 13890</strain>
    </source>
</reference>
<name>A0A2A5QVI3_9EURY</name>